<evidence type="ECO:0000259" key="12">
    <source>
        <dbReference type="Pfam" id="PF09740"/>
    </source>
</evidence>
<feature type="region of interest" description="Disordered" evidence="10">
    <location>
        <begin position="460"/>
        <end position="550"/>
    </location>
</feature>
<feature type="compositionally biased region" description="Polar residues" evidence="10">
    <location>
        <begin position="504"/>
        <end position="520"/>
    </location>
</feature>
<dbReference type="AlphaFoldDB" id="A0A7M7MJ49"/>
<comment type="similarity">
    <text evidence="2">Belongs to the UVSSA family.</text>
</comment>
<keyword evidence="5" id="KW-0227">DNA damage</keyword>
<dbReference type="InterPro" id="IPR018610">
    <property type="entry name" value="UVSSA"/>
</dbReference>
<dbReference type="InterPro" id="IPR049408">
    <property type="entry name" value="UVSSA_N_a-solenoid_rpt"/>
</dbReference>
<keyword evidence="11" id="KW-0732">Signal</keyword>
<keyword evidence="9" id="KW-0234">DNA repair</keyword>
<feature type="compositionally biased region" description="Basic residues" evidence="10">
    <location>
        <begin position="710"/>
        <end position="719"/>
    </location>
</feature>
<dbReference type="GO" id="GO:0009411">
    <property type="term" value="P:response to UV"/>
    <property type="evidence" value="ECO:0007669"/>
    <property type="project" value="InterPro"/>
</dbReference>
<dbReference type="Pfam" id="PF20867">
    <property type="entry name" value="UVSSA_N"/>
    <property type="match status" value="1"/>
</dbReference>
<evidence type="ECO:0000256" key="4">
    <source>
        <dbReference type="ARBA" id="ARBA00022723"/>
    </source>
</evidence>
<proteinExistence type="inferred from homology"/>
<evidence type="ECO:0000313" key="13">
    <source>
        <dbReference type="EnsemblMetazoa" id="XP_022669741"/>
    </source>
</evidence>
<evidence type="ECO:0000256" key="5">
    <source>
        <dbReference type="ARBA" id="ARBA00022763"/>
    </source>
</evidence>
<protein>
    <recommendedName>
        <fullName evidence="12">UV-stimulated scaffold protein A C-terminal domain-containing protein</fullName>
    </recommendedName>
</protein>
<keyword evidence="4" id="KW-0479">Metal-binding</keyword>
<dbReference type="OrthoDB" id="5594015at2759"/>
<dbReference type="GO" id="GO:0005694">
    <property type="term" value="C:chromosome"/>
    <property type="evidence" value="ECO:0007669"/>
    <property type="project" value="UniProtKB-SubCell"/>
</dbReference>
<feature type="region of interest" description="Disordered" evidence="10">
    <location>
        <begin position="406"/>
        <end position="439"/>
    </location>
</feature>
<evidence type="ECO:0000256" key="7">
    <source>
        <dbReference type="ARBA" id="ARBA00022833"/>
    </source>
</evidence>
<feature type="chain" id="PRO_5029468823" description="UV-stimulated scaffold protein A C-terminal domain-containing protein" evidence="11">
    <location>
        <begin position="26"/>
        <end position="771"/>
    </location>
</feature>
<dbReference type="InterPro" id="IPR049431">
    <property type="entry name" value="UVSSA_C"/>
</dbReference>
<evidence type="ECO:0000256" key="3">
    <source>
        <dbReference type="ARBA" id="ARBA00022454"/>
    </source>
</evidence>
<evidence type="ECO:0000256" key="11">
    <source>
        <dbReference type="SAM" id="SignalP"/>
    </source>
</evidence>
<comment type="subcellular location">
    <subcellularLocation>
        <location evidence="1">Chromosome</location>
    </subcellularLocation>
</comment>
<keyword evidence="6" id="KW-0863">Zinc-finger</keyword>
<dbReference type="EnsemblMetazoa" id="XM_022814006">
    <property type="protein sequence ID" value="XP_022669741"/>
    <property type="gene ID" value="LOC111253869"/>
</dbReference>
<keyword evidence="7" id="KW-0862">Zinc</keyword>
<dbReference type="GO" id="GO:0008270">
    <property type="term" value="F:zinc ion binding"/>
    <property type="evidence" value="ECO:0007669"/>
    <property type="project" value="UniProtKB-KW"/>
</dbReference>
<evidence type="ECO:0000256" key="9">
    <source>
        <dbReference type="ARBA" id="ARBA00023204"/>
    </source>
</evidence>
<feature type="compositionally biased region" description="Basic and acidic residues" evidence="10">
    <location>
        <begin position="521"/>
        <end position="532"/>
    </location>
</feature>
<organism evidence="13 14">
    <name type="scientific">Varroa destructor</name>
    <name type="common">Honeybee mite</name>
    <dbReference type="NCBI Taxonomy" id="109461"/>
    <lineage>
        <taxon>Eukaryota</taxon>
        <taxon>Metazoa</taxon>
        <taxon>Ecdysozoa</taxon>
        <taxon>Arthropoda</taxon>
        <taxon>Chelicerata</taxon>
        <taxon>Arachnida</taxon>
        <taxon>Acari</taxon>
        <taxon>Parasitiformes</taxon>
        <taxon>Mesostigmata</taxon>
        <taxon>Gamasina</taxon>
        <taxon>Dermanyssoidea</taxon>
        <taxon>Varroidae</taxon>
        <taxon>Varroa</taxon>
    </lineage>
</organism>
<dbReference type="InParanoid" id="A0A7M7MJ49"/>
<feature type="compositionally biased region" description="Polar residues" evidence="10">
    <location>
        <begin position="668"/>
        <end position="680"/>
    </location>
</feature>
<name>A0A7M7MJ49_VARDE</name>
<keyword evidence="14" id="KW-1185">Reference proteome</keyword>
<dbReference type="PANTHER" id="PTHR28670">
    <property type="entry name" value="UV-STIMULATED SCAFFOLD PROTEIN A"/>
    <property type="match status" value="1"/>
</dbReference>
<dbReference type="RefSeq" id="XP_022669741.1">
    <property type="nucleotide sequence ID" value="XM_022814006.1"/>
</dbReference>
<feature type="signal peptide" evidence="11">
    <location>
        <begin position="1"/>
        <end position="25"/>
    </location>
</feature>
<feature type="domain" description="UV-stimulated scaffold protein A C-terminal" evidence="12">
    <location>
        <begin position="553"/>
        <end position="661"/>
    </location>
</feature>
<evidence type="ECO:0000256" key="1">
    <source>
        <dbReference type="ARBA" id="ARBA00004286"/>
    </source>
</evidence>
<evidence type="ECO:0000256" key="2">
    <source>
        <dbReference type="ARBA" id="ARBA00009240"/>
    </source>
</evidence>
<evidence type="ECO:0000256" key="10">
    <source>
        <dbReference type="SAM" id="MobiDB-lite"/>
    </source>
</evidence>
<evidence type="ECO:0000256" key="6">
    <source>
        <dbReference type="ARBA" id="ARBA00022771"/>
    </source>
</evidence>
<dbReference type="KEGG" id="vde:111253869"/>
<dbReference type="GeneID" id="111253869"/>
<dbReference type="GO" id="GO:0006283">
    <property type="term" value="P:transcription-coupled nucleotide-excision repair"/>
    <property type="evidence" value="ECO:0007669"/>
    <property type="project" value="TreeGrafter"/>
</dbReference>
<accession>A0A7M7MJ49</accession>
<feature type="compositionally biased region" description="Polar residues" evidence="10">
    <location>
        <begin position="476"/>
        <end position="491"/>
    </location>
</feature>
<sequence length="771" mass="87935">MTFSPISLRALFLFGFCSLSLPVRGTSNSLLYTDNVIFLKNSEQRARLGALIEDLTTTGRRQLNEASLKELKKIARTSDDHIRHVFYLLSTQLEKDHAEIRLSAVQIIDQLFRRSHLFRTILLDKFQMFLEQTVETDRDNPLPPPKSAAKELKMMTLRLVQEWHNEFKSGYKSLTLALNYLENCQRVEWNFVQRQAETAVTSQADITGRRYRENIQAERARVICVEVDNQKDVLEGNIIELENCIQLLLPSVDDPFEVVSSQADLNKPGPSNDAPGSRSDRLRLRGIPANFNLVVEVDRTVRIMEGPENTDIIANLKEFSQMLTDKHLPLVQKWLKTLSKLHGASTYHIKYLIDLKEKMERLKCKLNDLKIETPVRTTGQGGDTSDEDDDFEEVEQKDIETLIPSHRREEYGLKPISEKPPLQAKRNVIDETTDPTSRAAQYKKIVERYSQQAKRKRIAESNSLLEAPNHYKDKAASSSRQESKPVTSKSDAPTEERLSKFMGITTSSVSEGTKGSTAHSFKNDRPRAKEFPPETAMGDQNAKKNNRKDQLLKRAPKVNFDIDLIHWEDEKLETAVQVIPFESHNGFHKPRDDDQISALQRMAGEARLRERKIDFSGTFEPVRWSCRAPLPSGRLCPRQDRYKCPFHGPIIARDKVGKASNDEGAADSPSTSSGDMTSRSGLLDWQDPGLLRDIEAQTGIDLRMPPKRGTGQKKRKKKGGLTDVKKEENTARRRLERKVFNKSSVMRVAATLDALDSRKYDDKFGDQWNYT</sequence>
<evidence type="ECO:0000313" key="14">
    <source>
        <dbReference type="Proteomes" id="UP000594260"/>
    </source>
</evidence>
<dbReference type="Proteomes" id="UP000594260">
    <property type="component" value="Unplaced"/>
</dbReference>
<feature type="compositionally biased region" description="Basic and acidic residues" evidence="10">
    <location>
        <begin position="723"/>
        <end position="734"/>
    </location>
</feature>
<dbReference type="PANTHER" id="PTHR28670:SF1">
    <property type="entry name" value="UV-STIMULATED SCAFFOLD PROTEIN A"/>
    <property type="match status" value="1"/>
</dbReference>
<evidence type="ECO:0000256" key="8">
    <source>
        <dbReference type="ARBA" id="ARBA00023054"/>
    </source>
</evidence>
<dbReference type="GO" id="GO:0000993">
    <property type="term" value="F:RNA polymerase II complex binding"/>
    <property type="evidence" value="ECO:0007669"/>
    <property type="project" value="TreeGrafter"/>
</dbReference>
<dbReference type="Pfam" id="PF09740">
    <property type="entry name" value="DUF2043"/>
    <property type="match status" value="1"/>
</dbReference>
<dbReference type="OMA" id="EEHAEMR"/>
<feature type="region of interest" description="Disordered" evidence="10">
    <location>
        <begin position="261"/>
        <end position="280"/>
    </location>
</feature>
<feature type="region of interest" description="Disordered" evidence="10">
    <location>
        <begin position="655"/>
        <end position="684"/>
    </location>
</feature>
<reference evidence="13" key="1">
    <citation type="submission" date="2021-01" db="UniProtKB">
        <authorList>
            <consortium name="EnsemblMetazoa"/>
        </authorList>
    </citation>
    <scope>IDENTIFICATION</scope>
</reference>
<feature type="region of interest" description="Disordered" evidence="10">
    <location>
        <begin position="696"/>
        <end position="734"/>
    </location>
</feature>
<keyword evidence="8" id="KW-0175">Coiled coil</keyword>
<keyword evidence="3" id="KW-0158">Chromosome</keyword>